<evidence type="ECO:0000256" key="2">
    <source>
        <dbReference type="ARBA" id="ARBA00022630"/>
    </source>
</evidence>
<keyword evidence="3" id="KW-0001">2Fe-2S</keyword>
<evidence type="ECO:0000256" key="3">
    <source>
        <dbReference type="ARBA" id="ARBA00022714"/>
    </source>
</evidence>
<dbReference type="InterPro" id="IPR001433">
    <property type="entry name" value="OxRdtase_FAD/NAD-bd"/>
</dbReference>
<dbReference type="InterPro" id="IPR039261">
    <property type="entry name" value="FNR_nucleotide-bd"/>
</dbReference>
<dbReference type="CDD" id="cd00322">
    <property type="entry name" value="FNR_like"/>
    <property type="match status" value="1"/>
</dbReference>
<reference evidence="11 12" key="1">
    <citation type="submission" date="2015-02" db="EMBL/GenBank/DDBJ databases">
        <title>Draft genome sequence of Lactobacillus collinoides CUPV2371 isolated from a natural cider, the first genome sequence of a strain of this species.</title>
        <authorList>
            <person name="Puertas A.I."/>
            <person name="Spano G."/>
            <person name="Capozzi V."/>
            <person name="Lamontanara A."/>
            <person name="Orru L."/>
            <person name="Duenas M.T."/>
        </authorList>
    </citation>
    <scope>NUCLEOTIDE SEQUENCE [LARGE SCALE GENOMIC DNA]</scope>
    <source>
        <strain evidence="11 12">237</strain>
    </source>
</reference>
<dbReference type="PATRIC" id="fig|33960.6.peg.2091"/>
<feature type="transmembrane region" description="Helical" evidence="9">
    <location>
        <begin position="7"/>
        <end position="28"/>
    </location>
</feature>
<dbReference type="GO" id="GO:0016491">
    <property type="term" value="F:oxidoreductase activity"/>
    <property type="evidence" value="ECO:0007669"/>
    <property type="project" value="UniProtKB-KW"/>
</dbReference>
<keyword evidence="6" id="KW-0560">Oxidoreductase</keyword>
<dbReference type="EMBL" id="JYDC01000038">
    <property type="protein sequence ID" value="KZL41103.1"/>
    <property type="molecule type" value="Genomic_DNA"/>
</dbReference>
<keyword evidence="5" id="KW-0274">FAD</keyword>
<keyword evidence="2" id="KW-0285">Flavoprotein</keyword>
<dbReference type="Pfam" id="PF00175">
    <property type="entry name" value="NAD_binding_1"/>
    <property type="match status" value="1"/>
</dbReference>
<dbReference type="PANTHER" id="PTHR47354:SF8">
    <property type="entry name" value="1,2-PHENYLACETYL-COA EPOXIDASE, SUBUNIT E"/>
    <property type="match status" value="1"/>
</dbReference>
<feature type="transmembrane region" description="Helical" evidence="9">
    <location>
        <begin position="40"/>
        <end position="59"/>
    </location>
</feature>
<dbReference type="GO" id="GO:0051537">
    <property type="term" value="F:2 iron, 2 sulfur cluster binding"/>
    <property type="evidence" value="ECO:0007669"/>
    <property type="project" value="UniProtKB-KW"/>
</dbReference>
<keyword evidence="9" id="KW-0472">Membrane</keyword>
<dbReference type="Gene3D" id="3.40.50.80">
    <property type="entry name" value="Nucleotide-binding domain of ferredoxin-NADP reductase (FNR) module"/>
    <property type="match status" value="1"/>
</dbReference>
<feature type="transmembrane region" description="Helical" evidence="9">
    <location>
        <begin position="113"/>
        <end position="133"/>
    </location>
</feature>
<keyword evidence="7" id="KW-0408">Iron</keyword>
<comment type="cofactor">
    <cofactor evidence="1">
        <name>FAD</name>
        <dbReference type="ChEBI" id="CHEBI:57692"/>
    </cofactor>
</comment>
<evidence type="ECO:0000259" key="10">
    <source>
        <dbReference type="PROSITE" id="PS51384"/>
    </source>
</evidence>
<dbReference type="InterPro" id="IPR017938">
    <property type="entry name" value="Riboflavin_synthase-like_b-brl"/>
</dbReference>
<keyword evidence="9" id="KW-1133">Transmembrane helix</keyword>
<dbReference type="PANTHER" id="PTHR47354">
    <property type="entry name" value="NADH OXIDOREDUCTASE HCR"/>
    <property type="match status" value="1"/>
</dbReference>
<accession>A0A166H0M6</accession>
<dbReference type="PROSITE" id="PS51384">
    <property type="entry name" value="FAD_FR"/>
    <property type="match status" value="1"/>
</dbReference>
<dbReference type="AlphaFoldDB" id="A0A166H0M6"/>
<evidence type="ECO:0000256" key="6">
    <source>
        <dbReference type="ARBA" id="ARBA00023002"/>
    </source>
</evidence>
<evidence type="ECO:0000256" key="9">
    <source>
        <dbReference type="SAM" id="Phobius"/>
    </source>
</evidence>
<comment type="caution">
    <text evidence="11">The sequence shown here is derived from an EMBL/GenBank/DDBJ whole genome shotgun (WGS) entry which is preliminary data.</text>
</comment>
<gene>
    <name evidence="11" type="ORF">TY91_07630</name>
</gene>
<evidence type="ECO:0000313" key="11">
    <source>
        <dbReference type="EMBL" id="KZL41103.1"/>
    </source>
</evidence>
<keyword evidence="8" id="KW-0411">Iron-sulfur</keyword>
<dbReference type="OrthoDB" id="573132at2"/>
<dbReference type="GO" id="GO:0046872">
    <property type="term" value="F:metal ion binding"/>
    <property type="evidence" value="ECO:0007669"/>
    <property type="project" value="UniProtKB-KW"/>
</dbReference>
<evidence type="ECO:0000256" key="8">
    <source>
        <dbReference type="ARBA" id="ARBA00023014"/>
    </source>
</evidence>
<dbReference type="Gene3D" id="2.40.30.10">
    <property type="entry name" value="Translation factors"/>
    <property type="match status" value="1"/>
</dbReference>
<dbReference type="InterPro" id="IPR050415">
    <property type="entry name" value="MRET"/>
</dbReference>
<evidence type="ECO:0000256" key="7">
    <source>
        <dbReference type="ARBA" id="ARBA00023004"/>
    </source>
</evidence>
<evidence type="ECO:0000256" key="4">
    <source>
        <dbReference type="ARBA" id="ARBA00022723"/>
    </source>
</evidence>
<dbReference type="Proteomes" id="UP000076480">
    <property type="component" value="Unassembled WGS sequence"/>
</dbReference>
<feature type="domain" description="FAD-binding FR-type" evidence="10">
    <location>
        <begin position="206"/>
        <end position="307"/>
    </location>
</feature>
<dbReference type="SUPFAM" id="SSF52343">
    <property type="entry name" value="Ferredoxin reductase-like, C-terminal NADP-linked domain"/>
    <property type="match status" value="1"/>
</dbReference>
<keyword evidence="4" id="KW-0479">Metal-binding</keyword>
<dbReference type="InterPro" id="IPR017927">
    <property type="entry name" value="FAD-bd_FR_type"/>
</dbReference>
<dbReference type="GO" id="GO:0050660">
    <property type="term" value="F:flavin adenine dinucleotide binding"/>
    <property type="evidence" value="ECO:0007669"/>
    <property type="project" value="TreeGrafter"/>
</dbReference>
<organism evidence="11 12">
    <name type="scientific">Secundilactobacillus collinoides</name>
    <name type="common">Lactobacillus collinoides</name>
    <dbReference type="NCBI Taxonomy" id="33960"/>
    <lineage>
        <taxon>Bacteria</taxon>
        <taxon>Bacillati</taxon>
        <taxon>Bacillota</taxon>
        <taxon>Bacilli</taxon>
        <taxon>Lactobacillales</taxon>
        <taxon>Lactobacillaceae</taxon>
        <taxon>Secundilactobacillus</taxon>
    </lineage>
</organism>
<evidence type="ECO:0000256" key="5">
    <source>
        <dbReference type="ARBA" id="ARBA00022827"/>
    </source>
</evidence>
<feature type="transmembrane region" description="Helical" evidence="9">
    <location>
        <begin position="179"/>
        <end position="199"/>
    </location>
</feature>
<proteinExistence type="predicted"/>
<dbReference type="SUPFAM" id="SSF63380">
    <property type="entry name" value="Riboflavin synthase domain-like"/>
    <property type="match status" value="1"/>
</dbReference>
<feature type="transmembrane region" description="Helical" evidence="9">
    <location>
        <begin position="154"/>
        <end position="173"/>
    </location>
</feature>
<sequence length="426" mass="48525">MLKQHFYIFGLTWSTILFLVPLPLILTLGAGLPASHASDALAIQLGSIAYVWFLVAIYLSTRPKWLDRLIGLPNVYLIHGILSMFAIGLAFLHKTNLGSHGLIRLTGDWEFDIFLGLLIYSLLFMAGWLTARIRPLAMLKQVLEHIFHHELSVWLHRLNIIAVILVFIHVQLIGYMTNIYAYMLLFDLYSAATAIAYCVKKIHDYRFLPAGKLISKRELKDNFFEFKIQVPHLNFRKIQAGDYIFIRIPHQSGLRELHPFSVVNQVTDNNVITLAIRGDGDFTKKIQAINIGELIQVDGGYGRFNTLISENSGDRLVLITGGTGIVPMLAIIDAHPERDMTLFYAVHASNDQLYVSQLNHWANTRPNLTVHIQTGRFTPADELKTIRANRSTFLISGPYALGKNWVHVLKQQHVAANKYYYEEFNW</sequence>
<name>A0A166H0M6_SECCO</name>
<protein>
    <submittedName>
        <fullName evidence="11">Oxidoreductase</fullName>
    </submittedName>
</protein>
<dbReference type="Pfam" id="PF08022">
    <property type="entry name" value="FAD_binding_8"/>
    <property type="match status" value="1"/>
</dbReference>
<feature type="transmembrane region" description="Helical" evidence="9">
    <location>
        <begin position="71"/>
        <end position="93"/>
    </location>
</feature>
<dbReference type="InterPro" id="IPR013112">
    <property type="entry name" value="FAD-bd_8"/>
</dbReference>
<evidence type="ECO:0000256" key="1">
    <source>
        <dbReference type="ARBA" id="ARBA00001974"/>
    </source>
</evidence>
<evidence type="ECO:0000313" key="12">
    <source>
        <dbReference type="Proteomes" id="UP000076480"/>
    </source>
</evidence>
<keyword evidence="9" id="KW-0812">Transmembrane</keyword>
<keyword evidence="12" id="KW-1185">Reference proteome</keyword>